<dbReference type="PANTHER" id="PTHR11014:SF169">
    <property type="entry name" value="CLAN MH, FAMILY M20, PEPTIDASE T-LIKE METALLOPEPTIDASE"/>
    <property type="match status" value="1"/>
</dbReference>
<dbReference type="SUPFAM" id="SSF53187">
    <property type="entry name" value="Zn-dependent exopeptidases"/>
    <property type="match status" value="1"/>
</dbReference>
<dbReference type="RefSeq" id="WP_225250044.1">
    <property type="nucleotide sequence ID" value="NZ_JAIWIU010000041.1"/>
</dbReference>
<dbReference type="PIRSF" id="PIRSF005962">
    <property type="entry name" value="Pept_M20D_amidohydro"/>
    <property type="match status" value="1"/>
</dbReference>
<keyword evidence="4" id="KW-1185">Reference proteome</keyword>
<dbReference type="NCBIfam" id="TIGR01891">
    <property type="entry name" value="amidohydrolases"/>
    <property type="match status" value="1"/>
</dbReference>
<sequence>MQDMDWQEWRHHLHQHPELSFQEVQTAARIKQWFSAYAPDEMLENLGGSGMAMIYHGVEDGPVTLIRCELDALPIQEKGSAVYRSSTPGVAHLCGHDGHMAMVCAVGAHLSVHRPQKGKVVLLFQPAEETGEGAIAVANDPQFAELQPDYAFALHNYPGLALGEVAIKAGTFNCASAGMIVHLDGKTSHAAHPENGISPTLALSELLKEFPQLPAKVAERSWVTVIHANLGEIAFGTSPGHAVLMVTLRSESNQGMAALKQQAEQWVKSVCTAHQLGWRIDYQDVFQASVNSAQGVLAVEQACKALNIPCHTLAEPMRWSEDFGEFTRIAKEGAMFVLGSGEHSPQLHNEHYDFPDALLPVGSSLFIQLFRDIHQLDLAEPGSKV</sequence>
<protein>
    <submittedName>
        <fullName evidence="3">Amidohydrolase</fullName>
    </submittedName>
</protein>
<evidence type="ECO:0000313" key="4">
    <source>
        <dbReference type="Proteomes" id="UP001199044"/>
    </source>
</evidence>
<dbReference type="InterPro" id="IPR036264">
    <property type="entry name" value="Bact_exopeptidase_dim_dom"/>
</dbReference>
<dbReference type="PANTHER" id="PTHR11014">
    <property type="entry name" value="PEPTIDASE M20 FAMILY MEMBER"/>
    <property type="match status" value="1"/>
</dbReference>
<dbReference type="InterPro" id="IPR017439">
    <property type="entry name" value="Amidohydrolase"/>
</dbReference>
<dbReference type="Pfam" id="PF07687">
    <property type="entry name" value="M20_dimer"/>
    <property type="match status" value="1"/>
</dbReference>
<accession>A0ABS7YJF8</accession>
<gene>
    <name evidence="3" type="ORF">LDJ79_06800</name>
</gene>
<dbReference type="Pfam" id="PF01546">
    <property type="entry name" value="Peptidase_M20"/>
    <property type="match status" value="1"/>
</dbReference>
<dbReference type="SUPFAM" id="SSF55031">
    <property type="entry name" value="Bacterial exopeptidase dimerisation domain"/>
    <property type="match status" value="1"/>
</dbReference>
<organism evidence="3 4">
    <name type="scientific">Vibrio tritonius</name>
    <dbReference type="NCBI Taxonomy" id="1435069"/>
    <lineage>
        <taxon>Bacteria</taxon>
        <taxon>Pseudomonadati</taxon>
        <taxon>Pseudomonadota</taxon>
        <taxon>Gammaproteobacteria</taxon>
        <taxon>Vibrionales</taxon>
        <taxon>Vibrionaceae</taxon>
        <taxon>Vibrio</taxon>
    </lineage>
</organism>
<proteinExistence type="predicted"/>
<reference evidence="4" key="1">
    <citation type="submission" date="2023-07" db="EMBL/GenBank/DDBJ databases">
        <title>Molecular identification of indigenous halophilic bacteria isolated from red sea cost, biodegradation of synthetic dyes and assessment of degraded metabolite toxicity.</title>
        <authorList>
            <person name="Chaieb K."/>
            <person name="Altayb H.N."/>
        </authorList>
    </citation>
    <scope>NUCLEOTIDE SEQUENCE [LARGE SCALE GENOMIC DNA]</scope>
    <source>
        <strain evidence="4">K20</strain>
    </source>
</reference>
<dbReference type="Gene3D" id="3.30.70.360">
    <property type="match status" value="1"/>
</dbReference>
<dbReference type="Proteomes" id="UP001199044">
    <property type="component" value="Unassembled WGS sequence"/>
</dbReference>
<comment type="caution">
    <text evidence="3">The sequence shown here is derived from an EMBL/GenBank/DDBJ whole genome shotgun (WGS) entry which is preliminary data.</text>
</comment>
<dbReference type="InterPro" id="IPR011650">
    <property type="entry name" value="Peptidase_M20_dimer"/>
</dbReference>
<evidence type="ECO:0000256" key="1">
    <source>
        <dbReference type="ARBA" id="ARBA00022801"/>
    </source>
</evidence>
<feature type="domain" description="Peptidase M20 dimerisation" evidence="2">
    <location>
        <begin position="176"/>
        <end position="270"/>
    </location>
</feature>
<dbReference type="InterPro" id="IPR002933">
    <property type="entry name" value="Peptidase_M20"/>
</dbReference>
<dbReference type="EMBL" id="JAIWIU010000041">
    <property type="protein sequence ID" value="MCA2015813.1"/>
    <property type="molecule type" value="Genomic_DNA"/>
</dbReference>
<name>A0ABS7YJF8_9VIBR</name>
<dbReference type="Gene3D" id="3.40.630.10">
    <property type="entry name" value="Zn peptidases"/>
    <property type="match status" value="1"/>
</dbReference>
<evidence type="ECO:0000313" key="3">
    <source>
        <dbReference type="EMBL" id="MCA2015813.1"/>
    </source>
</evidence>
<evidence type="ECO:0000259" key="2">
    <source>
        <dbReference type="Pfam" id="PF07687"/>
    </source>
</evidence>
<keyword evidence="1" id="KW-0378">Hydrolase</keyword>